<name>V7I4D5_9CLOT</name>
<dbReference type="Proteomes" id="UP000017747">
    <property type="component" value="Unassembled WGS sequence"/>
</dbReference>
<gene>
    <name evidence="1" type="ORF">T472_0213245</name>
</gene>
<accession>V7I4D5</accession>
<evidence type="ECO:0000313" key="2">
    <source>
        <dbReference type="Proteomes" id="UP000017747"/>
    </source>
</evidence>
<protein>
    <submittedName>
        <fullName evidence="1">Uncharacterized protein</fullName>
    </submittedName>
</protein>
<evidence type="ECO:0000313" key="1">
    <source>
        <dbReference type="EMBL" id="ETA80146.1"/>
    </source>
</evidence>
<dbReference type="RefSeq" id="WP_023863629.1">
    <property type="nucleotide sequence ID" value="NZ_AXUN02000188.1"/>
</dbReference>
<reference evidence="1 2" key="1">
    <citation type="journal article" date="2014" name="Genome Announc.">
        <title>Genome Sequence of Youngiibacter fragilis, the Type Strain of the Genus Youngiibacter.</title>
        <authorList>
            <person name="Wawrik C.B."/>
            <person name="Callaghan A.V."/>
            <person name="Stamps B.W."/>
            <person name="Wawrik B."/>
        </authorList>
    </citation>
    <scope>NUCLEOTIDE SEQUENCE [LARGE SCALE GENOMIC DNA]</scope>
    <source>
        <strain evidence="1 2">232.1</strain>
    </source>
</reference>
<sequence>MTELACYDKGVYHDFWHIGKPTESISTRNDKEAIVNDVLS</sequence>
<comment type="caution">
    <text evidence="1">The sequence shown here is derived from an EMBL/GenBank/DDBJ whole genome shotgun (WGS) entry which is preliminary data.</text>
</comment>
<proteinExistence type="predicted"/>
<keyword evidence="2" id="KW-1185">Reference proteome</keyword>
<dbReference type="EMBL" id="AXUN02000188">
    <property type="protein sequence ID" value="ETA80146.1"/>
    <property type="molecule type" value="Genomic_DNA"/>
</dbReference>
<organism evidence="1 2">
    <name type="scientific">Youngiibacter fragilis 232.1</name>
    <dbReference type="NCBI Taxonomy" id="994573"/>
    <lineage>
        <taxon>Bacteria</taxon>
        <taxon>Bacillati</taxon>
        <taxon>Bacillota</taxon>
        <taxon>Clostridia</taxon>
        <taxon>Eubacteriales</taxon>
        <taxon>Clostridiaceae</taxon>
        <taxon>Youngiibacter</taxon>
    </lineage>
</organism>
<dbReference type="AlphaFoldDB" id="V7I4D5"/>